<evidence type="ECO:0000313" key="3">
    <source>
        <dbReference type="Proteomes" id="UP000284403"/>
    </source>
</evidence>
<dbReference type="AlphaFoldDB" id="A0A3R7NVR1"/>
<feature type="compositionally biased region" description="Basic and acidic residues" evidence="1">
    <location>
        <begin position="111"/>
        <end position="135"/>
    </location>
</feature>
<reference evidence="2 3" key="1">
    <citation type="journal article" date="2018" name="BMC Genomics">
        <title>Genomic comparison of Trypanosoma conorhini and Trypanosoma rangeli to Trypanosoma cruzi strains of high and low virulence.</title>
        <authorList>
            <person name="Bradwell K.R."/>
            <person name="Koparde V.N."/>
            <person name="Matveyev A.V."/>
            <person name="Serrano M.G."/>
            <person name="Alves J.M."/>
            <person name="Parikh H."/>
            <person name="Huang B."/>
            <person name="Lee V."/>
            <person name="Espinosa-Alvarez O."/>
            <person name="Ortiz P.A."/>
            <person name="Costa-Martins A.G."/>
            <person name="Teixeira M.M."/>
            <person name="Buck G.A."/>
        </authorList>
    </citation>
    <scope>NUCLEOTIDE SEQUENCE [LARGE SCALE GENOMIC DNA]</scope>
    <source>
        <strain evidence="2 3">025E</strain>
    </source>
</reference>
<protein>
    <submittedName>
        <fullName evidence="2">Uncharacterized protein</fullName>
    </submittedName>
</protein>
<dbReference type="RefSeq" id="XP_029230432.1">
    <property type="nucleotide sequence ID" value="XM_029369463.1"/>
</dbReference>
<dbReference type="EMBL" id="MKKU01000101">
    <property type="protein sequence ID" value="RNF24441.1"/>
    <property type="molecule type" value="Genomic_DNA"/>
</dbReference>
<organism evidence="2 3">
    <name type="scientific">Trypanosoma conorhini</name>
    <dbReference type="NCBI Taxonomy" id="83891"/>
    <lineage>
        <taxon>Eukaryota</taxon>
        <taxon>Discoba</taxon>
        <taxon>Euglenozoa</taxon>
        <taxon>Kinetoplastea</taxon>
        <taxon>Metakinetoplastina</taxon>
        <taxon>Trypanosomatida</taxon>
        <taxon>Trypanosomatidae</taxon>
        <taxon>Trypanosoma</taxon>
    </lineage>
</organism>
<dbReference type="Proteomes" id="UP000284403">
    <property type="component" value="Unassembled WGS sequence"/>
</dbReference>
<gene>
    <name evidence="2" type="ORF">Tco025E_02538</name>
</gene>
<feature type="region of interest" description="Disordered" evidence="1">
    <location>
        <begin position="104"/>
        <end position="135"/>
    </location>
</feature>
<feature type="region of interest" description="Disordered" evidence="1">
    <location>
        <begin position="347"/>
        <end position="378"/>
    </location>
</feature>
<name>A0A3R7NVR1_9TRYP</name>
<evidence type="ECO:0000313" key="2">
    <source>
        <dbReference type="EMBL" id="RNF24441.1"/>
    </source>
</evidence>
<feature type="region of interest" description="Disordered" evidence="1">
    <location>
        <begin position="1"/>
        <end position="78"/>
    </location>
</feature>
<feature type="compositionally biased region" description="Pro residues" evidence="1">
    <location>
        <begin position="34"/>
        <end position="50"/>
    </location>
</feature>
<dbReference type="OrthoDB" id="249456at2759"/>
<sequence length="378" mass="41728">MLMPPSSQSMVAPGMPTEGPYFDRRQMHGFSTPSMPPPPPPPQTQTPLPWPSQEMMNPPPATTAIPAKEPPRYNKPNGRVVPLQASYYYAPNSQSGMQGKYRLHSHQSSFSKEKDESLRRAEDAQCERKSEKSDFTDRANLTLHDRQYSMESNFSAQGHEKHYPLRQQQDLGSPTWREHKSHVSAQHRQCVNLLVQVIGALLERVTAAKSAVREPKPISIKGAIGDPSLCPRADEVHRHTEAQQDEDASILKGQLTELQDVFASLQEEGAAMEPNRRRLVDAIMAFPQLTPLSAAGFSSLEESTSSCSDSKVFADDKLTISRDVAAEVKALMKALDFETTRPITLKLVAPPSSSSPSSIRALSPAEVKKKNPTPSPSE</sequence>
<dbReference type="GeneID" id="40316149"/>
<comment type="caution">
    <text evidence="2">The sequence shown here is derived from an EMBL/GenBank/DDBJ whole genome shotgun (WGS) entry which is preliminary data.</text>
</comment>
<feature type="compositionally biased region" description="Polar residues" evidence="1">
    <location>
        <begin position="1"/>
        <end position="10"/>
    </location>
</feature>
<accession>A0A3R7NVR1</accession>
<proteinExistence type="predicted"/>
<evidence type="ECO:0000256" key="1">
    <source>
        <dbReference type="SAM" id="MobiDB-lite"/>
    </source>
</evidence>
<keyword evidence="3" id="KW-1185">Reference proteome</keyword>